<comment type="caution">
    <text evidence="1">The sequence shown here is derived from an EMBL/GenBank/DDBJ whole genome shotgun (WGS) entry which is preliminary data.</text>
</comment>
<organism evidence="1 2">
    <name type="scientific">Spelaeicoccus albus</name>
    <dbReference type="NCBI Taxonomy" id="1280376"/>
    <lineage>
        <taxon>Bacteria</taxon>
        <taxon>Bacillati</taxon>
        <taxon>Actinomycetota</taxon>
        <taxon>Actinomycetes</taxon>
        <taxon>Micrococcales</taxon>
        <taxon>Brevibacteriaceae</taxon>
        <taxon>Spelaeicoccus</taxon>
    </lineage>
</organism>
<dbReference type="AlphaFoldDB" id="A0A7Z0AB44"/>
<sequence>MYAWIWRRLPGPWPARLLISLALIAAAVFVLMQWVFPAIAPYMPFNGGTVRTSQ</sequence>
<keyword evidence="2" id="KW-1185">Reference proteome</keyword>
<dbReference type="EMBL" id="JACBZP010000001">
    <property type="protein sequence ID" value="NYI66605.1"/>
    <property type="molecule type" value="Genomic_DNA"/>
</dbReference>
<accession>A0A7Z0AB44</accession>
<evidence type="ECO:0000313" key="1">
    <source>
        <dbReference type="EMBL" id="NYI66605.1"/>
    </source>
</evidence>
<reference evidence="1 2" key="1">
    <citation type="submission" date="2020-07" db="EMBL/GenBank/DDBJ databases">
        <title>Sequencing the genomes of 1000 actinobacteria strains.</title>
        <authorList>
            <person name="Klenk H.-P."/>
        </authorList>
    </citation>
    <scope>NUCLEOTIDE SEQUENCE [LARGE SCALE GENOMIC DNA]</scope>
    <source>
        <strain evidence="1 2">DSM 26341</strain>
    </source>
</reference>
<dbReference type="Proteomes" id="UP000539111">
    <property type="component" value="Unassembled WGS sequence"/>
</dbReference>
<dbReference type="RefSeq" id="WP_179426063.1">
    <property type="nucleotide sequence ID" value="NZ_JACBZP010000001.1"/>
</dbReference>
<protein>
    <submittedName>
        <fullName evidence="1">Uncharacterized protein</fullName>
    </submittedName>
</protein>
<evidence type="ECO:0000313" key="2">
    <source>
        <dbReference type="Proteomes" id="UP000539111"/>
    </source>
</evidence>
<name>A0A7Z0AB44_9MICO</name>
<proteinExistence type="predicted"/>
<gene>
    <name evidence="1" type="ORF">BJY26_000911</name>
</gene>